<protein>
    <submittedName>
        <fullName evidence="1">Uncharacterized protein</fullName>
    </submittedName>
</protein>
<organism evidence="1 2">
    <name type="scientific">Aldrovandia affinis</name>
    <dbReference type="NCBI Taxonomy" id="143900"/>
    <lineage>
        <taxon>Eukaryota</taxon>
        <taxon>Metazoa</taxon>
        <taxon>Chordata</taxon>
        <taxon>Craniata</taxon>
        <taxon>Vertebrata</taxon>
        <taxon>Euteleostomi</taxon>
        <taxon>Actinopterygii</taxon>
        <taxon>Neopterygii</taxon>
        <taxon>Teleostei</taxon>
        <taxon>Notacanthiformes</taxon>
        <taxon>Halosauridae</taxon>
        <taxon>Aldrovandia</taxon>
    </lineage>
</organism>
<dbReference type="EMBL" id="JAINUG010000402">
    <property type="protein sequence ID" value="KAJ8372421.1"/>
    <property type="molecule type" value="Genomic_DNA"/>
</dbReference>
<dbReference type="AlphaFoldDB" id="A0AAD7W0Y9"/>
<name>A0AAD7W0Y9_9TELE</name>
<evidence type="ECO:0000313" key="2">
    <source>
        <dbReference type="Proteomes" id="UP001221898"/>
    </source>
</evidence>
<accession>A0AAD7W0Y9</accession>
<comment type="caution">
    <text evidence="1">The sequence shown here is derived from an EMBL/GenBank/DDBJ whole genome shotgun (WGS) entry which is preliminary data.</text>
</comment>
<proteinExistence type="predicted"/>
<gene>
    <name evidence="1" type="ORF">AAFF_G00289570</name>
</gene>
<sequence length="77" mass="8549">MLQCHKVLSTCLTATSSVPLTAPRLTPPSPRVRLAGASREKLPFEFRIVALERAGQRKRPMGRPDWWSSAHVPLLSS</sequence>
<keyword evidence="2" id="KW-1185">Reference proteome</keyword>
<dbReference type="Proteomes" id="UP001221898">
    <property type="component" value="Unassembled WGS sequence"/>
</dbReference>
<reference evidence="1" key="1">
    <citation type="journal article" date="2023" name="Science">
        <title>Genome structures resolve the early diversification of teleost fishes.</title>
        <authorList>
            <person name="Parey E."/>
            <person name="Louis A."/>
            <person name="Montfort J."/>
            <person name="Bouchez O."/>
            <person name="Roques C."/>
            <person name="Iampietro C."/>
            <person name="Lluch J."/>
            <person name="Castinel A."/>
            <person name="Donnadieu C."/>
            <person name="Desvignes T."/>
            <person name="Floi Bucao C."/>
            <person name="Jouanno E."/>
            <person name="Wen M."/>
            <person name="Mejri S."/>
            <person name="Dirks R."/>
            <person name="Jansen H."/>
            <person name="Henkel C."/>
            <person name="Chen W.J."/>
            <person name="Zahm M."/>
            <person name="Cabau C."/>
            <person name="Klopp C."/>
            <person name="Thompson A.W."/>
            <person name="Robinson-Rechavi M."/>
            <person name="Braasch I."/>
            <person name="Lecointre G."/>
            <person name="Bobe J."/>
            <person name="Postlethwait J.H."/>
            <person name="Berthelot C."/>
            <person name="Roest Crollius H."/>
            <person name="Guiguen Y."/>
        </authorList>
    </citation>
    <scope>NUCLEOTIDE SEQUENCE</scope>
    <source>
        <strain evidence="1">NC1722</strain>
    </source>
</reference>
<evidence type="ECO:0000313" key="1">
    <source>
        <dbReference type="EMBL" id="KAJ8372421.1"/>
    </source>
</evidence>